<proteinExistence type="predicted"/>
<name>A0ABN3BID6_9MICC</name>
<evidence type="ECO:0000256" key="7">
    <source>
        <dbReference type="ARBA" id="ARBA00023291"/>
    </source>
</evidence>
<feature type="region of interest" description="Disordered" evidence="8">
    <location>
        <begin position="1"/>
        <end position="20"/>
    </location>
</feature>
<keyword evidence="2" id="KW-0813">Transport</keyword>
<dbReference type="PANTHER" id="PTHR36923">
    <property type="entry name" value="FERREDOXIN"/>
    <property type="match status" value="1"/>
</dbReference>
<dbReference type="Pfam" id="PF13459">
    <property type="entry name" value="Fer4_15"/>
    <property type="match status" value="1"/>
</dbReference>
<evidence type="ECO:0000256" key="2">
    <source>
        <dbReference type="ARBA" id="ARBA00022448"/>
    </source>
</evidence>
<evidence type="ECO:0000256" key="3">
    <source>
        <dbReference type="ARBA" id="ARBA00022723"/>
    </source>
</evidence>
<evidence type="ECO:0000256" key="6">
    <source>
        <dbReference type="ARBA" id="ARBA00023014"/>
    </source>
</evidence>
<dbReference type="RefSeq" id="WP_344297540.1">
    <property type="nucleotide sequence ID" value="NZ_BAAAQW010000001.1"/>
</dbReference>
<accession>A0ABN3BID6</accession>
<evidence type="ECO:0000313" key="10">
    <source>
        <dbReference type="Proteomes" id="UP001500432"/>
    </source>
</evidence>
<reference evidence="9 10" key="1">
    <citation type="journal article" date="2019" name="Int. J. Syst. Evol. Microbiol.">
        <title>The Global Catalogue of Microorganisms (GCM) 10K type strain sequencing project: providing services to taxonomists for standard genome sequencing and annotation.</title>
        <authorList>
            <consortium name="The Broad Institute Genomics Platform"/>
            <consortium name="The Broad Institute Genome Sequencing Center for Infectious Disease"/>
            <person name="Wu L."/>
            <person name="Ma J."/>
        </authorList>
    </citation>
    <scope>NUCLEOTIDE SEQUENCE [LARGE SCALE GENOMIC DNA]</scope>
    <source>
        <strain evidence="9 10">JCM 16034</strain>
    </source>
</reference>
<dbReference type="EMBL" id="BAAAQW010000001">
    <property type="protein sequence ID" value="GAA2196454.1"/>
    <property type="molecule type" value="Genomic_DNA"/>
</dbReference>
<gene>
    <name evidence="9" type="ORF">GCM10009849_01610</name>
</gene>
<organism evidence="9 10">
    <name type="scientific">Sinomonas flava</name>
    <dbReference type="NCBI Taxonomy" id="496857"/>
    <lineage>
        <taxon>Bacteria</taxon>
        <taxon>Bacillati</taxon>
        <taxon>Actinomycetota</taxon>
        <taxon>Actinomycetes</taxon>
        <taxon>Micrococcales</taxon>
        <taxon>Micrococcaceae</taxon>
        <taxon>Sinomonas</taxon>
    </lineage>
</organism>
<comment type="cofactor">
    <cofactor evidence="1">
        <name>[3Fe-4S] cluster</name>
        <dbReference type="ChEBI" id="CHEBI:21137"/>
    </cofactor>
</comment>
<dbReference type="PANTHER" id="PTHR36923:SF3">
    <property type="entry name" value="FERREDOXIN"/>
    <property type="match status" value="1"/>
</dbReference>
<evidence type="ECO:0000256" key="5">
    <source>
        <dbReference type="ARBA" id="ARBA00023004"/>
    </source>
</evidence>
<evidence type="ECO:0000256" key="8">
    <source>
        <dbReference type="SAM" id="MobiDB-lite"/>
    </source>
</evidence>
<evidence type="ECO:0000313" key="9">
    <source>
        <dbReference type="EMBL" id="GAA2196454.1"/>
    </source>
</evidence>
<keyword evidence="5" id="KW-0408">Iron</keyword>
<keyword evidence="3" id="KW-0479">Metal-binding</keyword>
<sequence length="80" mass="8296">MSANGTASTTSTNSTTSIIELDRPRCEGHGLCEEAAPQLMHLDDDGELVLDVTEVDGTQLEAAKAAVRVCPVAALRLASA</sequence>
<dbReference type="Gene3D" id="3.30.70.20">
    <property type="match status" value="1"/>
</dbReference>
<keyword evidence="4" id="KW-0249">Electron transport</keyword>
<comment type="caution">
    <text evidence="9">The sequence shown here is derived from an EMBL/GenBank/DDBJ whole genome shotgun (WGS) entry which is preliminary data.</text>
</comment>
<protein>
    <recommendedName>
        <fullName evidence="11">Ferredoxin</fullName>
    </recommendedName>
</protein>
<evidence type="ECO:0008006" key="11">
    <source>
        <dbReference type="Google" id="ProtNLM"/>
    </source>
</evidence>
<evidence type="ECO:0000256" key="1">
    <source>
        <dbReference type="ARBA" id="ARBA00001927"/>
    </source>
</evidence>
<dbReference type="InterPro" id="IPR051269">
    <property type="entry name" value="Fe-S_cluster_ET"/>
</dbReference>
<dbReference type="SUPFAM" id="SSF54862">
    <property type="entry name" value="4Fe-4S ferredoxins"/>
    <property type="match status" value="1"/>
</dbReference>
<evidence type="ECO:0000256" key="4">
    <source>
        <dbReference type="ARBA" id="ARBA00022982"/>
    </source>
</evidence>
<keyword evidence="7" id="KW-0003">3Fe-4S</keyword>
<keyword evidence="10" id="KW-1185">Reference proteome</keyword>
<keyword evidence="6" id="KW-0411">Iron-sulfur</keyword>
<dbReference type="Proteomes" id="UP001500432">
    <property type="component" value="Unassembled WGS sequence"/>
</dbReference>
<feature type="compositionally biased region" description="Low complexity" evidence="8">
    <location>
        <begin position="1"/>
        <end position="17"/>
    </location>
</feature>